<comment type="catalytic activity">
    <reaction evidence="4">
        <text>glycolate + NADP(+) = glyoxylate + NADPH + H(+)</text>
        <dbReference type="Rhea" id="RHEA:10992"/>
        <dbReference type="ChEBI" id="CHEBI:15378"/>
        <dbReference type="ChEBI" id="CHEBI:29805"/>
        <dbReference type="ChEBI" id="CHEBI:36655"/>
        <dbReference type="ChEBI" id="CHEBI:57783"/>
        <dbReference type="ChEBI" id="CHEBI:58349"/>
        <dbReference type="EC" id="1.1.1.79"/>
    </reaction>
</comment>
<keyword evidence="1 9" id="KW-0560">Oxidoreductase</keyword>
<keyword evidence="13" id="KW-1185">Reference proteome</keyword>
<dbReference type="GO" id="GO:0005829">
    <property type="term" value="C:cytosol"/>
    <property type="evidence" value="ECO:0007669"/>
    <property type="project" value="TreeGrafter"/>
</dbReference>
<dbReference type="PROSITE" id="PS00671">
    <property type="entry name" value="D_2_HYDROXYACID_DH_3"/>
    <property type="match status" value="1"/>
</dbReference>
<accession>A0A419V868</accession>
<evidence type="ECO:0000256" key="2">
    <source>
        <dbReference type="ARBA" id="ARBA00051801"/>
    </source>
</evidence>
<evidence type="ECO:0000256" key="3">
    <source>
        <dbReference type="ARBA" id="ARBA00052239"/>
    </source>
</evidence>
<dbReference type="SUPFAM" id="SSF51735">
    <property type="entry name" value="NAD(P)-binding Rossmann-fold domains"/>
    <property type="match status" value="1"/>
</dbReference>
<dbReference type="Proteomes" id="UP000285120">
    <property type="component" value="Unassembled WGS sequence"/>
</dbReference>
<feature type="domain" description="D-isomer specific 2-hydroxyacid dehydrogenase NAD-binding" evidence="11">
    <location>
        <begin position="109"/>
        <end position="288"/>
    </location>
</feature>
<dbReference type="OrthoDB" id="9805416at2"/>
<dbReference type="CDD" id="cd05301">
    <property type="entry name" value="GDH"/>
    <property type="match status" value="1"/>
</dbReference>
<dbReference type="EC" id="1.1.1.79" evidence="6"/>
<dbReference type="FunFam" id="3.40.50.720:FF:000026">
    <property type="entry name" value="Glyoxylate/hydroxypyruvate reductase B"/>
    <property type="match status" value="1"/>
</dbReference>
<dbReference type="AlphaFoldDB" id="A0A419V868"/>
<dbReference type="Gene3D" id="3.40.50.720">
    <property type="entry name" value="NAD(P)-binding Rossmann-like Domain"/>
    <property type="match status" value="2"/>
</dbReference>
<name>A0A419V868_9BACL</name>
<comment type="catalytic activity">
    <reaction evidence="3">
        <text>(R)-glycerate + NADP(+) = 3-hydroxypyruvate + NADPH + H(+)</text>
        <dbReference type="Rhea" id="RHEA:18657"/>
        <dbReference type="ChEBI" id="CHEBI:15378"/>
        <dbReference type="ChEBI" id="CHEBI:16659"/>
        <dbReference type="ChEBI" id="CHEBI:17180"/>
        <dbReference type="ChEBI" id="CHEBI:57783"/>
        <dbReference type="ChEBI" id="CHEBI:58349"/>
        <dbReference type="EC" id="1.1.1.81"/>
    </reaction>
</comment>
<dbReference type="GO" id="GO:0016618">
    <property type="term" value="F:hydroxypyruvate reductase [NAD(P)H] activity"/>
    <property type="evidence" value="ECO:0007669"/>
    <property type="project" value="UniProtKB-EC"/>
</dbReference>
<proteinExistence type="inferred from homology"/>
<organism evidence="12 13">
    <name type="scientific">Sinobaca qinghaiensis</name>
    <dbReference type="NCBI Taxonomy" id="342944"/>
    <lineage>
        <taxon>Bacteria</taxon>
        <taxon>Bacillati</taxon>
        <taxon>Bacillota</taxon>
        <taxon>Bacilli</taxon>
        <taxon>Bacillales</taxon>
        <taxon>Sporolactobacillaceae</taxon>
        <taxon>Sinobaca</taxon>
    </lineage>
</organism>
<evidence type="ECO:0000256" key="8">
    <source>
        <dbReference type="ARBA" id="ARBA00073362"/>
    </source>
</evidence>
<dbReference type="InterPro" id="IPR029753">
    <property type="entry name" value="D-isomer_DH_CS"/>
</dbReference>
<sequence>MEKPYILAYGRVSEEALKKLGHEYETVYFANGENLENERFRAVLQQAQAIVGVELEVNEELLDHAPELKVVSNVAVGYDNLNVTALSKRGIAACHTPGVLNDTVADAVFGMVLASARRIPEMDRFVKEKKWNGVMPDEKFGVDVHHKKIGIIGMGRIGEAIAKRAALGFDMEVLYHTRSRKEKAEDEYGAVYQELPDLLEQSDFVVLMTPLTPDTEGLMGTEEFRRMKAGSIFINASRGAVVDEEALVHALRSGEIRGAALDVFQQEPIQPDHPFLTMEQVITLPHLGSATTENENNMSLLAADNALQVLKGQKPAYMINQEIWKGRNKHE</sequence>
<evidence type="ECO:0000259" key="11">
    <source>
        <dbReference type="Pfam" id="PF02826"/>
    </source>
</evidence>
<evidence type="ECO:0000313" key="13">
    <source>
        <dbReference type="Proteomes" id="UP000285120"/>
    </source>
</evidence>
<dbReference type="SUPFAM" id="SSF52283">
    <property type="entry name" value="Formate/glycerate dehydrogenase catalytic domain-like"/>
    <property type="match status" value="1"/>
</dbReference>
<comment type="caution">
    <text evidence="12">The sequence shown here is derived from an EMBL/GenBank/DDBJ whole genome shotgun (WGS) entry which is preliminary data.</text>
</comment>
<comment type="catalytic activity">
    <reaction evidence="2">
        <text>(R)-glycerate + NAD(+) = 3-hydroxypyruvate + NADH + H(+)</text>
        <dbReference type="Rhea" id="RHEA:17905"/>
        <dbReference type="ChEBI" id="CHEBI:15378"/>
        <dbReference type="ChEBI" id="CHEBI:16659"/>
        <dbReference type="ChEBI" id="CHEBI:17180"/>
        <dbReference type="ChEBI" id="CHEBI:57540"/>
        <dbReference type="ChEBI" id="CHEBI:57945"/>
        <dbReference type="EC" id="1.1.1.81"/>
    </reaction>
</comment>
<dbReference type="GO" id="GO:0030267">
    <property type="term" value="F:glyoxylate reductase (NADPH) activity"/>
    <property type="evidence" value="ECO:0007669"/>
    <property type="project" value="UniProtKB-EC"/>
</dbReference>
<gene>
    <name evidence="12" type="ORF">ATL39_0331</name>
</gene>
<dbReference type="InterPro" id="IPR050223">
    <property type="entry name" value="D-isomer_2-hydroxyacid_DH"/>
</dbReference>
<dbReference type="Pfam" id="PF00389">
    <property type="entry name" value="2-Hacid_dh"/>
    <property type="match status" value="1"/>
</dbReference>
<evidence type="ECO:0000313" key="12">
    <source>
        <dbReference type="EMBL" id="RKD76119.1"/>
    </source>
</evidence>
<evidence type="ECO:0000256" key="6">
    <source>
        <dbReference type="ARBA" id="ARBA00066661"/>
    </source>
</evidence>
<dbReference type="InterPro" id="IPR029752">
    <property type="entry name" value="D-isomer_DH_CS1"/>
</dbReference>
<dbReference type="Pfam" id="PF02826">
    <property type="entry name" value="2-Hacid_dh_C"/>
    <property type="match status" value="1"/>
</dbReference>
<evidence type="ECO:0000259" key="10">
    <source>
        <dbReference type="Pfam" id="PF00389"/>
    </source>
</evidence>
<dbReference type="RefSeq" id="WP_120191535.1">
    <property type="nucleotide sequence ID" value="NZ_RAPK01000006.1"/>
</dbReference>
<evidence type="ECO:0000256" key="1">
    <source>
        <dbReference type="ARBA" id="ARBA00023002"/>
    </source>
</evidence>
<evidence type="ECO:0000256" key="5">
    <source>
        <dbReference type="ARBA" id="ARBA00061278"/>
    </source>
</evidence>
<dbReference type="PANTHER" id="PTHR10996">
    <property type="entry name" value="2-HYDROXYACID DEHYDROGENASE-RELATED"/>
    <property type="match status" value="1"/>
</dbReference>
<reference evidence="12 13" key="1">
    <citation type="submission" date="2018-09" db="EMBL/GenBank/DDBJ databases">
        <title>Genomic Encyclopedia of Archaeal and Bacterial Type Strains, Phase II (KMG-II): from individual species to whole genera.</title>
        <authorList>
            <person name="Goeker M."/>
        </authorList>
    </citation>
    <scope>NUCLEOTIDE SEQUENCE [LARGE SCALE GENOMIC DNA]</scope>
    <source>
        <strain evidence="12 13">DSM 17008</strain>
    </source>
</reference>
<dbReference type="InterPro" id="IPR006139">
    <property type="entry name" value="D-isomer_2_OHA_DH_cat_dom"/>
</dbReference>
<comment type="similarity">
    <text evidence="5">Belongs to the D-isomer specific 2-hydroxyacid dehydrogenase family. GhrB subfamily.</text>
</comment>
<dbReference type="InterPro" id="IPR006140">
    <property type="entry name" value="D-isomer_DH_NAD-bd"/>
</dbReference>
<dbReference type="GO" id="GO:0051287">
    <property type="term" value="F:NAD binding"/>
    <property type="evidence" value="ECO:0007669"/>
    <property type="project" value="InterPro"/>
</dbReference>
<dbReference type="PANTHER" id="PTHR10996:SF283">
    <property type="entry name" value="GLYOXYLATE_HYDROXYPYRUVATE REDUCTASE B"/>
    <property type="match status" value="1"/>
</dbReference>
<dbReference type="EMBL" id="RAPK01000006">
    <property type="protein sequence ID" value="RKD76119.1"/>
    <property type="molecule type" value="Genomic_DNA"/>
</dbReference>
<protein>
    <recommendedName>
        <fullName evidence="8">Glyoxylate/hydroxypyruvate reductase B</fullName>
        <ecNumber evidence="6">1.1.1.79</ecNumber>
        <ecNumber evidence="7">1.1.1.81</ecNumber>
    </recommendedName>
</protein>
<feature type="domain" description="D-isomer specific 2-hydroxyacid dehydrogenase catalytic" evidence="10">
    <location>
        <begin position="6"/>
        <end position="320"/>
    </location>
</feature>
<dbReference type="PROSITE" id="PS00065">
    <property type="entry name" value="D_2_HYDROXYACID_DH_1"/>
    <property type="match status" value="1"/>
</dbReference>
<dbReference type="EC" id="1.1.1.81" evidence="7"/>
<evidence type="ECO:0000256" key="7">
    <source>
        <dbReference type="ARBA" id="ARBA00066674"/>
    </source>
</evidence>
<evidence type="ECO:0000256" key="4">
    <source>
        <dbReference type="ARBA" id="ARBA00052769"/>
    </source>
</evidence>
<evidence type="ECO:0000256" key="9">
    <source>
        <dbReference type="RuleBase" id="RU003719"/>
    </source>
</evidence>
<dbReference type="InterPro" id="IPR036291">
    <property type="entry name" value="NAD(P)-bd_dom_sf"/>
</dbReference>